<dbReference type="OrthoDB" id="761290at2759"/>
<evidence type="ECO:0000256" key="6">
    <source>
        <dbReference type="SAM" id="Phobius"/>
    </source>
</evidence>
<gene>
    <name evidence="7" type="ORF">CCACVL1_03810</name>
</gene>
<dbReference type="GO" id="GO:0009734">
    <property type="term" value="P:auxin-activated signaling pathway"/>
    <property type="evidence" value="ECO:0007669"/>
    <property type="project" value="InterPro"/>
</dbReference>
<feature type="transmembrane region" description="Helical" evidence="6">
    <location>
        <begin position="51"/>
        <end position="75"/>
    </location>
</feature>
<dbReference type="InterPro" id="IPR044991">
    <property type="entry name" value="TET_plant"/>
</dbReference>
<evidence type="ECO:0000313" key="8">
    <source>
        <dbReference type="Proteomes" id="UP000188268"/>
    </source>
</evidence>
<evidence type="ECO:0000256" key="4">
    <source>
        <dbReference type="ARBA" id="ARBA00022989"/>
    </source>
</evidence>
<comment type="caution">
    <text evidence="7">The sequence shown here is derived from an EMBL/GenBank/DDBJ whole genome shotgun (WGS) entry which is preliminary data.</text>
</comment>
<sequence length="300" mass="34288">MADNANNNNNPAAAEAAVAVAIVEENKPKQEADQKEEKKIKTSKIFNVKHISGLLSVVSFLLSLPILASVIWLLYMKSYDCEDLFKLPSLQIWISVGLIFVFLICNASLFLQTRFPMLGIIVIMVPLTMMFVVGLALLGANNMESRRIPATPLWFKTKIRDNGLWSNVKSCIYDTKVCQDLAITSMELESFELSNKKLSAIEAGCCRPPIVCEMRYVNATFWERDEKLVNEFSYNNTDCDSWKNERDVLCYDCQSCREGYLKTLKKKWLRLGVFLVVMAVLLIISHLFLFMVRMWELHLS</sequence>
<keyword evidence="3 6" id="KW-0812">Transmembrane</keyword>
<dbReference type="Proteomes" id="UP000188268">
    <property type="component" value="Unassembled WGS sequence"/>
</dbReference>
<evidence type="ECO:0000256" key="3">
    <source>
        <dbReference type="ARBA" id="ARBA00022692"/>
    </source>
</evidence>
<dbReference type="InterPro" id="IPR018499">
    <property type="entry name" value="Tetraspanin/Peripherin"/>
</dbReference>
<feature type="transmembrane region" description="Helical" evidence="6">
    <location>
        <begin position="117"/>
        <end position="138"/>
    </location>
</feature>
<evidence type="ECO:0000256" key="1">
    <source>
        <dbReference type="ARBA" id="ARBA00004141"/>
    </source>
</evidence>
<organism evidence="7 8">
    <name type="scientific">Corchorus capsularis</name>
    <name type="common">Jute</name>
    <dbReference type="NCBI Taxonomy" id="210143"/>
    <lineage>
        <taxon>Eukaryota</taxon>
        <taxon>Viridiplantae</taxon>
        <taxon>Streptophyta</taxon>
        <taxon>Embryophyta</taxon>
        <taxon>Tracheophyta</taxon>
        <taxon>Spermatophyta</taxon>
        <taxon>Magnoliopsida</taxon>
        <taxon>eudicotyledons</taxon>
        <taxon>Gunneridae</taxon>
        <taxon>Pentapetalae</taxon>
        <taxon>rosids</taxon>
        <taxon>malvids</taxon>
        <taxon>Malvales</taxon>
        <taxon>Malvaceae</taxon>
        <taxon>Grewioideae</taxon>
        <taxon>Apeibeae</taxon>
        <taxon>Corchorus</taxon>
    </lineage>
</organism>
<protein>
    <submittedName>
        <fullName evidence="7">Tetraspanin/Peripherin</fullName>
    </submittedName>
</protein>
<comment type="subcellular location">
    <subcellularLocation>
        <location evidence="1">Membrane</location>
        <topology evidence="1">Multi-pass membrane protein</topology>
    </subcellularLocation>
</comment>
<proteinExistence type="inferred from homology"/>
<accession>A0A1R3JX96</accession>
<feature type="transmembrane region" description="Helical" evidence="6">
    <location>
        <begin position="87"/>
        <end position="111"/>
    </location>
</feature>
<comment type="similarity">
    <text evidence="2">Belongs to the tetraspanin (TM4SF) family.</text>
</comment>
<keyword evidence="4 6" id="KW-1133">Transmembrane helix</keyword>
<dbReference type="EMBL" id="AWWV01006880">
    <property type="protein sequence ID" value="OMO99430.1"/>
    <property type="molecule type" value="Genomic_DNA"/>
</dbReference>
<evidence type="ECO:0000313" key="7">
    <source>
        <dbReference type="EMBL" id="OMO99430.1"/>
    </source>
</evidence>
<feature type="transmembrane region" description="Helical" evidence="6">
    <location>
        <begin position="271"/>
        <end position="292"/>
    </location>
</feature>
<dbReference type="GO" id="GO:0016020">
    <property type="term" value="C:membrane"/>
    <property type="evidence" value="ECO:0007669"/>
    <property type="project" value="UniProtKB-SubCell"/>
</dbReference>
<dbReference type="AlphaFoldDB" id="A0A1R3JX96"/>
<dbReference type="Gramene" id="OMO99430">
    <property type="protein sequence ID" value="OMO99430"/>
    <property type="gene ID" value="CCACVL1_03810"/>
</dbReference>
<keyword evidence="5 6" id="KW-0472">Membrane</keyword>
<dbReference type="PANTHER" id="PTHR32191">
    <property type="entry name" value="TETRASPANIN-8-RELATED"/>
    <property type="match status" value="1"/>
</dbReference>
<evidence type="ECO:0000256" key="2">
    <source>
        <dbReference type="ARBA" id="ARBA00006840"/>
    </source>
</evidence>
<dbReference type="Pfam" id="PF00335">
    <property type="entry name" value="Tetraspanin"/>
    <property type="match status" value="1"/>
</dbReference>
<evidence type="ECO:0000256" key="5">
    <source>
        <dbReference type="ARBA" id="ARBA00023136"/>
    </source>
</evidence>
<name>A0A1R3JX96_COCAP</name>
<keyword evidence="8" id="KW-1185">Reference proteome</keyword>
<dbReference type="OMA" id="DWSILCY"/>
<reference evidence="7 8" key="1">
    <citation type="submission" date="2013-09" db="EMBL/GenBank/DDBJ databases">
        <title>Corchorus capsularis genome sequencing.</title>
        <authorList>
            <person name="Alam M."/>
            <person name="Haque M.S."/>
            <person name="Islam M.S."/>
            <person name="Emdad E.M."/>
            <person name="Islam M.M."/>
            <person name="Ahmed B."/>
            <person name="Halim A."/>
            <person name="Hossen Q.M.M."/>
            <person name="Hossain M.Z."/>
            <person name="Ahmed R."/>
            <person name="Khan M.M."/>
            <person name="Islam R."/>
            <person name="Rashid M.M."/>
            <person name="Khan S.A."/>
            <person name="Rahman M.S."/>
            <person name="Alam M."/>
        </authorList>
    </citation>
    <scope>NUCLEOTIDE SEQUENCE [LARGE SCALE GENOMIC DNA]</scope>
    <source>
        <strain evidence="8">cv. CVL-1</strain>
        <tissue evidence="7">Whole seedling</tissue>
    </source>
</reference>